<feature type="compositionally biased region" description="Polar residues" evidence="6">
    <location>
        <begin position="264"/>
        <end position="279"/>
    </location>
</feature>
<evidence type="ECO:0000256" key="2">
    <source>
        <dbReference type="ARBA" id="ARBA00022801"/>
    </source>
</evidence>
<proteinExistence type="predicted"/>
<feature type="compositionally biased region" description="Polar residues" evidence="6">
    <location>
        <begin position="21"/>
        <end position="56"/>
    </location>
</feature>
<feature type="domain" description="DNA2/NAM7 helicase-like C-terminal" evidence="8">
    <location>
        <begin position="1286"/>
        <end position="1474"/>
    </location>
</feature>
<dbReference type="SUPFAM" id="SSF52540">
    <property type="entry name" value="P-loop containing nucleoside triphosphate hydrolases"/>
    <property type="match status" value="1"/>
</dbReference>
<dbReference type="PANTHER" id="PTHR10887">
    <property type="entry name" value="DNA2/NAM7 HELICASE FAMILY"/>
    <property type="match status" value="1"/>
</dbReference>
<reference evidence="9" key="1">
    <citation type="submission" date="2021-09" db="EMBL/GenBank/DDBJ databases">
        <authorList>
            <consortium name="AG Swart"/>
            <person name="Singh M."/>
            <person name="Singh A."/>
            <person name="Seah K."/>
            <person name="Emmerich C."/>
        </authorList>
    </citation>
    <scope>NUCLEOTIDE SEQUENCE</scope>
    <source>
        <strain evidence="9">ATCC30299</strain>
    </source>
</reference>
<dbReference type="GO" id="GO:0006369">
    <property type="term" value="P:termination of RNA polymerase II transcription"/>
    <property type="evidence" value="ECO:0007669"/>
    <property type="project" value="TreeGrafter"/>
</dbReference>
<evidence type="ECO:0000256" key="1">
    <source>
        <dbReference type="ARBA" id="ARBA00022741"/>
    </source>
</evidence>
<feature type="compositionally biased region" description="Polar residues" evidence="6">
    <location>
        <begin position="599"/>
        <end position="611"/>
    </location>
</feature>
<sequence length="1524" mass="172270">MESSKDRKDQRNLALESVFRASNNQINQNFQRAQTHTATNQEEPKQIPTSNHNPSSHTEEPKTKKNPMAAYKSPQSTLKPETQKARTPIEGAKVATPIIPQNERVVEAKEKSTSSSSRNSVPKIEENKSFGDIKPTDTKDLINCTKITENEVRLIRETNFPVKKSTKNPEANPAQSVQVKDSSKSEAPPIRKSEGEWNDRHEVNKEEMRRIFSSESKASPDRNPITSQTRVEAKTHSKVTGNGLISSEIIQFKDKNQEIKQNNSFQATSTNQVSVNQKPVQIVPPPRPLASNPPPLPLVSNPPPQPEKMHFFAKPAQIVPNPLNKVADDRNIVQNGNVQPQPPLTNNQILQAGQSKDKAPSLNTILGKLKSPSQVPSQQPESQTSTPSSYPSSAFKQQPNSQTSITNQYPSSAPKQQLANQNNLSSPFSASVPKQQELNERNFANSSKASSQHSLDQSNWSYDNPSPAPRQPPEDKSNLVPNQVPSQAKPQSFLQSNVPSAYSSSTLKQQATNQTNAPNPCSSPATKQQEPNQNTFANPSSASSQSSFNQNNRPYDNPSPAPGQLPVNKSNVAPNQLPSQPKPQSFLQSNAPSSYSSSTPKQQAANQNNVLSPALKQIPLSQNNIYNPNPSQTIKAPLSQNNENLNNRNPSPAHMQPISQNNFKNDFYSASKPSSESSSKPNFSSIPRDISPIVYNRDSSPYSYPFDRYSDPFDRYSDPIQDNPWSQIPNGGKPLYQFANNYSQQAQDKKAEIPNACRSANNFDNQRLRDARPPINIPPPPLYSSEISPYDSQTSPYEDPHFISNPFMPNSFPIKRSVNYDELFNYVLDFQFVKAGLDAMDPPEIPSIFNSPHDYEKWLKPAFYEEFDVYLMRAYNEINKAPSITSKLEIHSDYGKIRKSYYEESLQNHDVLIMIPESLIGRSNPLQYMEYKNFYKIGIINKLPPPKGTRIIWNNGRALEPYEEENFRIYTLDKMISSSREFSIFQLFPSFKLQNYVLSPNLAVKEPLSDELLDYIATIHHEFNEFQFDAIREILQVTEGISLLQGPPGTGKTKTIIGILSGFLTKTRLRKFPNILICAPSNIAIDEIGLRIVRDGLFIGGQDPESIMIIRIGKRKHWEGKDNDNEEVDEIKSIRLEFLIEQKLRELNKKDTREDIESVNKQINEFKGLVDFDEDATELNVFIEQLQQELVQLKKQLKDYNDAKKSIRADLVKRANVVLTTLSGAGSEMLKAKTFDYVIIDEACQSIELSSLIPFQYNPKHVVLVGDPNQLPATMLSEKSEKNNFGRSLFERLATNGAEYNFLNTQYRMNQEICAFPSNCFYNSRLVCAPGFFESRPIPEWINPSGIMLFDLASSEERKEDSETSFYNREEAIFIEEIYRYIKTRSSSKNIEIGVITPYAKQTETIQTQLTRFHQKEWEKHIEVGTIDGFQGREKDVIILSLVRTEGIGFLWNKKRINVSLTRSKFGLWVIGKADCLISDETWGAFIQHCQSQQKLVTCYSFNDVAHYFSKESASHVESDYHYD</sequence>
<evidence type="ECO:0000313" key="10">
    <source>
        <dbReference type="Proteomes" id="UP001162131"/>
    </source>
</evidence>
<dbReference type="GO" id="GO:0016787">
    <property type="term" value="F:hydrolase activity"/>
    <property type="evidence" value="ECO:0007669"/>
    <property type="project" value="UniProtKB-KW"/>
</dbReference>
<feature type="compositionally biased region" description="Low complexity" evidence="6">
    <location>
        <begin position="536"/>
        <end position="552"/>
    </location>
</feature>
<gene>
    <name evidence="9" type="ORF">BSTOLATCC_MIC387</name>
</gene>
<feature type="compositionally biased region" description="Polar residues" evidence="6">
    <location>
        <begin position="619"/>
        <end position="640"/>
    </location>
</feature>
<dbReference type="InterPro" id="IPR041679">
    <property type="entry name" value="DNA2/NAM7-like_C"/>
</dbReference>
<dbReference type="GO" id="GO:0005694">
    <property type="term" value="C:chromosome"/>
    <property type="evidence" value="ECO:0007669"/>
    <property type="project" value="UniProtKB-ARBA"/>
</dbReference>
<comment type="caution">
    <text evidence="9">The sequence shown here is derived from an EMBL/GenBank/DDBJ whole genome shotgun (WGS) entry which is preliminary data.</text>
</comment>
<dbReference type="Pfam" id="PF13086">
    <property type="entry name" value="AAA_11"/>
    <property type="match status" value="1"/>
</dbReference>
<accession>A0AAU9IPG5</accession>
<keyword evidence="4" id="KW-0067">ATP-binding</keyword>
<protein>
    <submittedName>
        <fullName evidence="9">Uncharacterized protein</fullName>
    </submittedName>
</protein>
<evidence type="ECO:0000256" key="3">
    <source>
        <dbReference type="ARBA" id="ARBA00022806"/>
    </source>
</evidence>
<feature type="compositionally biased region" description="Basic and acidic residues" evidence="6">
    <location>
        <begin position="123"/>
        <end position="138"/>
    </location>
</feature>
<dbReference type="GO" id="GO:0001147">
    <property type="term" value="F:transcription termination site sequence-specific DNA binding"/>
    <property type="evidence" value="ECO:0007669"/>
    <property type="project" value="TreeGrafter"/>
</dbReference>
<feature type="compositionally biased region" description="Pro residues" evidence="6">
    <location>
        <begin position="282"/>
        <end position="306"/>
    </location>
</feature>
<dbReference type="EMBL" id="CAJZBQ010000001">
    <property type="protein sequence ID" value="CAG9310178.1"/>
    <property type="molecule type" value="Genomic_DNA"/>
</dbReference>
<dbReference type="InterPro" id="IPR045055">
    <property type="entry name" value="DNA2/NAM7-like"/>
</dbReference>
<feature type="domain" description="DNA2/NAM7 helicase helicase" evidence="7">
    <location>
        <begin position="1023"/>
        <end position="1278"/>
    </location>
</feature>
<feature type="compositionally biased region" description="Polar residues" evidence="6">
    <location>
        <begin position="479"/>
        <end position="535"/>
    </location>
</feature>
<feature type="compositionally biased region" description="Basic and acidic residues" evidence="6">
    <location>
        <begin position="181"/>
        <end position="212"/>
    </location>
</feature>
<feature type="region of interest" description="Disordered" evidence="6">
    <location>
        <begin position="160"/>
        <end position="239"/>
    </location>
</feature>
<dbReference type="GO" id="GO:0005524">
    <property type="term" value="F:ATP binding"/>
    <property type="evidence" value="ECO:0007669"/>
    <property type="project" value="UniProtKB-KW"/>
</dbReference>
<dbReference type="FunFam" id="3.40.50.300:FF:000326">
    <property type="entry name" value="P-loop containing nucleoside triphosphate hydrolase"/>
    <property type="match status" value="1"/>
</dbReference>
<dbReference type="Proteomes" id="UP001162131">
    <property type="component" value="Unassembled WGS sequence"/>
</dbReference>
<dbReference type="InterPro" id="IPR027417">
    <property type="entry name" value="P-loop_NTPase"/>
</dbReference>
<feature type="compositionally biased region" description="Low complexity" evidence="6">
    <location>
        <begin position="371"/>
        <end position="393"/>
    </location>
</feature>
<feature type="region of interest" description="Disordered" evidence="6">
    <location>
        <begin position="264"/>
        <end position="309"/>
    </location>
</feature>
<feature type="region of interest" description="Disordered" evidence="6">
    <location>
        <begin position="323"/>
        <end position="694"/>
    </location>
</feature>
<evidence type="ECO:0000259" key="8">
    <source>
        <dbReference type="Pfam" id="PF13087"/>
    </source>
</evidence>
<feature type="compositionally biased region" description="Polar residues" evidence="6">
    <location>
        <begin position="567"/>
        <end position="592"/>
    </location>
</feature>
<organism evidence="9 10">
    <name type="scientific">Blepharisma stoltei</name>
    <dbReference type="NCBI Taxonomy" id="1481888"/>
    <lineage>
        <taxon>Eukaryota</taxon>
        <taxon>Sar</taxon>
        <taxon>Alveolata</taxon>
        <taxon>Ciliophora</taxon>
        <taxon>Postciliodesmatophora</taxon>
        <taxon>Heterotrichea</taxon>
        <taxon>Heterotrichida</taxon>
        <taxon>Blepharismidae</taxon>
        <taxon>Blepharisma</taxon>
    </lineage>
</organism>
<dbReference type="InterPro" id="IPR047187">
    <property type="entry name" value="SF1_C_Upf1"/>
</dbReference>
<name>A0AAU9IPG5_9CILI</name>
<keyword evidence="3" id="KW-0347">Helicase</keyword>
<evidence type="ECO:0000256" key="5">
    <source>
        <dbReference type="SAM" id="Coils"/>
    </source>
</evidence>
<feature type="region of interest" description="Disordered" evidence="6">
    <location>
        <begin position="21"/>
        <end position="138"/>
    </location>
</feature>
<feature type="compositionally biased region" description="Polar residues" evidence="6">
    <location>
        <begin position="332"/>
        <end position="354"/>
    </location>
</feature>
<keyword evidence="2" id="KW-0378">Hydrolase</keyword>
<evidence type="ECO:0000313" key="9">
    <source>
        <dbReference type="EMBL" id="CAG9310178.1"/>
    </source>
</evidence>
<dbReference type="CDD" id="cd18808">
    <property type="entry name" value="SF1_C_Upf1"/>
    <property type="match status" value="1"/>
</dbReference>
<evidence type="ECO:0000259" key="7">
    <source>
        <dbReference type="Pfam" id="PF13086"/>
    </source>
</evidence>
<dbReference type="Pfam" id="PF13087">
    <property type="entry name" value="AAA_12"/>
    <property type="match status" value="1"/>
</dbReference>
<keyword evidence="5" id="KW-0175">Coiled coil</keyword>
<feature type="compositionally biased region" description="Polar residues" evidence="6">
    <location>
        <begin position="394"/>
        <end position="464"/>
    </location>
</feature>
<feature type="coiled-coil region" evidence="5">
    <location>
        <begin position="1149"/>
        <end position="1210"/>
    </location>
</feature>
<keyword evidence="10" id="KW-1185">Reference proteome</keyword>
<dbReference type="Gene3D" id="3.40.50.300">
    <property type="entry name" value="P-loop containing nucleotide triphosphate hydrolases"/>
    <property type="match status" value="2"/>
</dbReference>
<dbReference type="PANTHER" id="PTHR10887:SF495">
    <property type="entry name" value="HELICASE SENATAXIN ISOFORM X1-RELATED"/>
    <property type="match status" value="1"/>
</dbReference>
<evidence type="ECO:0000256" key="6">
    <source>
        <dbReference type="SAM" id="MobiDB-lite"/>
    </source>
</evidence>
<feature type="compositionally biased region" description="Low complexity" evidence="6">
    <location>
        <begin position="669"/>
        <end position="685"/>
    </location>
</feature>
<evidence type="ECO:0000256" key="4">
    <source>
        <dbReference type="ARBA" id="ARBA00022840"/>
    </source>
</evidence>
<dbReference type="GO" id="GO:0004386">
    <property type="term" value="F:helicase activity"/>
    <property type="evidence" value="ECO:0007669"/>
    <property type="project" value="UniProtKB-KW"/>
</dbReference>
<keyword evidence="1" id="KW-0547">Nucleotide-binding</keyword>
<dbReference type="CDD" id="cd18042">
    <property type="entry name" value="DEXXQc_SETX"/>
    <property type="match status" value="1"/>
</dbReference>
<dbReference type="GO" id="GO:0016604">
    <property type="term" value="C:nuclear body"/>
    <property type="evidence" value="ECO:0007669"/>
    <property type="project" value="TreeGrafter"/>
</dbReference>
<dbReference type="InterPro" id="IPR041677">
    <property type="entry name" value="DNA2/NAM7_AAA_11"/>
</dbReference>